<name>A0A2K9PKS0_9FLAO</name>
<dbReference type="OrthoDB" id="1170793at2"/>
<feature type="domain" description="Acyl-CoA dehydrogenase/oxidase N-terminal" evidence="3">
    <location>
        <begin position="21"/>
        <end position="99"/>
    </location>
</feature>
<dbReference type="InterPro" id="IPR013107">
    <property type="entry name" value="Acyl-CoA_DH_C"/>
</dbReference>
<dbReference type="Gene3D" id="1.10.540.10">
    <property type="entry name" value="Acyl-CoA dehydrogenase/oxidase, N-terminal domain"/>
    <property type="match status" value="1"/>
</dbReference>
<keyword evidence="2" id="KW-1133">Transmembrane helix</keyword>
<dbReference type="RefSeq" id="WP_102754292.1">
    <property type="nucleotide sequence ID" value="NZ_CP025791.1"/>
</dbReference>
<evidence type="ECO:0000259" key="3">
    <source>
        <dbReference type="Pfam" id="PF02771"/>
    </source>
</evidence>
<dbReference type="GO" id="GO:0008470">
    <property type="term" value="F:3-methylbutanoyl-CoA dehydrogenase activity"/>
    <property type="evidence" value="ECO:0007669"/>
    <property type="project" value="TreeGrafter"/>
</dbReference>
<dbReference type="Pfam" id="PF08028">
    <property type="entry name" value="Acyl-CoA_dh_2"/>
    <property type="match status" value="1"/>
</dbReference>
<dbReference type="PANTHER" id="PTHR43884:SF12">
    <property type="entry name" value="ISOVALERYL-COA DEHYDROGENASE, MITOCHONDRIAL-RELATED"/>
    <property type="match status" value="1"/>
</dbReference>
<evidence type="ECO:0000313" key="6">
    <source>
        <dbReference type="Proteomes" id="UP000235826"/>
    </source>
</evidence>
<evidence type="ECO:0000313" key="5">
    <source>
        <dbReference type="EMBL" id="AUP77632.1"/>
    </source>
</evidence>
<keyword evidence="2" id="KW-0472">Membrane</keyword>
<dbReference type="Proteomes" id="UP000235826">
    <property type="component" value="Chromosome"/>
</dbReference>
<keyword evidence="6" id="KW-1185">Reference proteome</keyword>
<dbReference type="InterPro" id="IPR009100">
    <property type="entry name" value="AcylCoA_DH/oxidase_NM_dom_sf"/>
</dbReference>
<feature type="transmembrane region" description="Helical" evidence="2">
    <location>
        <begin position="229"/>
        <end position="249"/>
    </location>
</feature>
<organism evidence="5 6">
    <name type="scientific">Flavivirga eckloniae</name>
    <dbReference type="NCBI Taxonomy" id="1803846"/>
    <lineage>
        <taxon>Bacteria</taxon>
        <taxon>Pseudomonadati</taxon>
        <taxon>Bacteroidota</taxon>
        <taxon>Flavobacteriia</taxon>
        <taxon>Flavobacteriales</taxon>
        <taxon>Flavobacteriaceae</taxon>
        <taxon>Flavivirga</taxon>
    </lineage>
</organism>
<proteinExistence type="predicted"/>
<evidence type="ECO:0000256" key="2">
    <source>
        <dbReference type="SAM" id="Phobius"/>
    </source>
</evidence>
<dbReference type="InterPro" id="IPR036250">
    <property type="entry name" value="AcylCo_DH-like_C"/>
</dbReference>
<keyword evidence="2" id="KW-0812">Transmembrane</keyword>
<dbReference type="KEGG" id="fek:C1H87_02425"/>
<dbReference type="SUPFAM" id="SSF47203">
    <property type="entry name" value="Acyl-CoA dehydrogenase C-terminal domain-like"/>
    <property type="match status" value="1"/>
</dbReference>
<dbReference type="Gene3D" id="2.40.110.10">
    <property type="entry name" value="Butyryl-CoA Dehydrogenase, subunit A, domain 2"/>
    <property type="match status" value="1"/>
</dbReference>
<evidence type="ECO:0000256" key="1">
    <source>
        <dbReference type="ARBA" id="ARBA00023002"/>
    </source>
</evidence>
<feature type="domain" description="Acyl-CoA dehydrogenase C-terminal" evidence="4">
    <location>
        <begin position="314"/>
        <end position="356"/>
    </location>
</feature>
<dbReference type="PIRSF" id="PIRSF016578">
    <property type="entry name" value="HsaA"/>
    <property type="match status" value="1"/>
</dbReference>
<dbReference type="SUPFAM" id="SSF56645">
    <property type="entry name" value="Acyl-CoA dehydrogenase NM domain-like"/>
    <property type="match status" value="1"/>
</dbReference>
<dbReference type="EMBL" id="CP025791">
    <property type="protein sequence ID" value="AUP77632.1"/>
    <property type="molecule type" value="Genomic_DNA"/>
</dbReference>
<dbReference type="Pfam" id="PF02771">
    <property type="entry name" value="Acyl-CoA_dh_N"/>
    <property type="match status" value="1"/>
</dbReference>
<dbReference type="AlphaFoldDB" id="A0A2K9PKS0"/>
<sequence length="375" mass="42081">MEILEQPKIDYSKLIHELGKSFAERAKVHDEEGSFVHRNYESLKAHNLFSVMIPKELNGGGATHSEVCELIKIMAGYCASTALAFAMHQHLIAASVWKYKHKGVGEAMLKNVVKHQLVLVSTGARDWLGSNGEMKKVDDGYLFSAKKHFASQSVVGDIAVTSAPFLNEQGEWKVLHFPVKLNTEGVSTLDDWDVMGMRGTGSQSLVFEEVFVPETAIALERDRDIFHPVWNVVLTVAMPLIMSVYVGIAEKAMEIAVTKGKTYQRNQEHIKYIIGKLYNKFIQAEMQWRAMLEIANDFEFTIDQDNSVDILSLKSNIADACIETVSEAMDAIGGQSFYKSVALERLFRDVQAAKFHPLPKWNQYAFTGEKLLNNS</sequence>
<dbReference type="InterPro" id="IPR037069">
    <property type="entry name" value="AcylCoA_DH/ox_N_sf"/>
</dbReference>
<keyword evidence="1" id="KW-0560">Oxidoreductase</keyword>
<gene>
    <name evidence="5" type="ORF">C1H87_02425</name>
</gene>
<evidence type="ECO:0008006" key="7">
    <source>
        <dbReference type="Google" id="ProtNLM"/>
    </source>
</evidence>
<dbReference type="GO" id="GO:0006552">
    <property type="term" value="P:L-leucine catabolic process"/>
    <property type="evidence" value="ECO:0007669"/>
    <property type="project" value="TreeGrafter"/>
</dbReference>
<evidence type="ECO:0000259" key="4">
    <source>
        <dbReference type="Pfam" id="PF08028"/>
    </source>
</evidence>
<dbReference type="Gene3D" id="1.20.140.10">
    <property type="entry name" value="Butyryl-CoA Dehydrogenase, subunit A, domain 3"/>
    <property type="match status" value="1"/>
</dbReference>
<reference evidence="5 6" key="1">
    <citation type="submission" date="2018-01" db="EMBL/GenBank/DDBJ databases">
        <title>Complete genome sequence of Flavivirga eckloniae ECD14 isolated from seaweed Ecklonia cava.</title>
        <authorList>
            <person name="Lee J.H."/>
            <person name="Baik K.S."/>
            <person name="Seong C.N."/>
        </authorList>
    </citation>
    <scope>NUCLEOTIDE SEQUENCE [LARGE SCALE GENOMIC DNA]</scope>
    <source>
        <strain evidence="5 6">ECD14</strain>
    </source>
</reference>
<protein>
    <recommendedName>
        <fullName evidence="7">Acyl-CoA dehydrogenase</fullName>
    </recommendedName>
</protein>
<dbReference type="GO" id="GO:0050660">
    <property type="term" value="F:flavin adenine dinucleotide binding"/>
    <property type="evidence" value="ECO:0007669"/>
    <property type="project" value="InterPro"/>
</dbReference>
<accession>A0A2K9PKS0</accession>
<dbReference type="InterPro" id="IPR013786">
    <property type="entry name" value="AcylCoA_DH/ox_N"/>
</dbReference>
<dbReference type="PANTHER" id="PTHR43884">
    <property type="entry name" value="ACYL-COA DEHYDROGENASE"/>
    <property type="match status" value="1"/>
</dbReference>
<dbReference type="InterPro" id="IPR046373">
    <property type="entry name" value="Acyl-CoA_Oxase/DH_mid-dom_sf"/>
</dbReference>